<gene>
    <name evidence="5 6" type="primary">ispH</name>
    <name evidence="6" type="synonym">lytB</name>
    <name evidence="6" type="ORF">Q3M24_05295</name>
</gene>
<feature type="binding site" evidence="5">
    <location>
        <position position="74"/>
    </location>
    <ligand>
        <name>(2E)-4-hydroxy-3-methylbut-2-enyl diphosphate</name>
        <dbReference type="ChEBI" id="CHEBI:128753"/>
    </ligand>
</feature>
<dbReference type="GO" id="GO:0046872">
    <property type="term" value="F:metal ion binding"/>
    <property type="evidence" value="ECO:0007669"/>
    <property type="project" value="UniProtKB-KW"/>
</dbReference>
<dbReference type="AlphaFoldDB" id="A0AAU8LY67"/>
<feature type="binding site" evidence="5">
    <location>
        <position position="222"/>
    </location>
    <ligand>
        <name>dimethylallyl diphosphate</name>
        <dbReference type="ChEBI" id="CHEBI:57623"/>
    </ligand>
</feature>
<sequence>MEIILAQPRGFCAGVNRAINVVNRALEVYKPPVYVLHEIVHNTHVIRELEEKGAIFVEQLEDIPTGAIAIFSAHGVSQETKKQASALKLKTINATCPLVSKVHRRVSLLNKINYDVVVIGHKGHPEVEGTCGHASGAVHVVSSPEEVQRLQVNDPSRVGYVTQTTLSVDDTAVMLEALRKQFPEISEPSRTDICFATSNRQSAVRELSESVDLLLVVGSKNSSNSNRLREVAKNNNISAYLIDHAEEIDPDWLVGSKRIGITAGASAPEYLVTELITWLQERYDVAKVQEMDGVDETICFQMPEIE</sequence>
<keyword evidence="5" id="KW-0414">Isoprene biosynthesis</keyword>
<feature type="binding site" evidence="5">
    <location>
        <position position="124"/>
    </location>
    <ligand>
        <name>dimethylallyl diphosphate</name>
        <dbReference type="ChEBI" id="CHEBI:57623"/>
    </ligand>
</feature>
<reference evidence="6" key="1">
    <citation type="journal article" date="2024" name="Syst. Appl. Microbiol.">
        <title>First single-strain enrichments of Electrothrix cable bacteria, description of E. aestuarii sp. nov. and E. rattekaaiensis sp. nov., and proposal of a cable bacteria taxonomy following the rules of the SeqCode.</title>
        <authorList>
            <person name="Plum-Jensen L.E."/>
            <person name="Schramm A."/>
            <person name="Marshall I.P.G."/>
        </authorList>
    </citation>
    <scope>NUCLEOTIDE SEQUENCE</scope>
    <source>
        <strain evidence="6">Rat1</strain>
    </source>
</reference>
<evidence type="ECO:0000256" key="4">
    <source>
        <dbReference type="ARBA" id="ARBA00023014"/>
    </source>
</evidence>
<comment type="catalytic activity">
    <reaction evidence="5">
        <text>isopentenyl diphosphate + 2 oxidized [2Fe-2S]-[ferredoxin] + H2O = (2E)-4-hydroxy-3-methylbut-2-enyl diphosphate + 2 reduced [2Fe-2S]-[ferredoxin] + 2 H(+)</text>
        <dbReference type="Rhea" id="RHEA:24488"/>
        <dbReference type="Rhea" id="RHEA-COMP:10000"/>
        <dbReference type="Rhea" id="RHEA-COMP:10001"/>
        <dbReference type="ChEBI" id="CHEBI:15377"/>
        <dbReference type="ChEBI" id="CHEBI:15378"/>
        <dbReference type="ChEBI" id="CHEBI:33737"/>
        <dbReference type="ChEBI" id="CHEBI:33738"/>
        <dbReference type="ChEBI" id="CHEBI:128753"/>
        <dbReference type="ChEBI" id="CHEBI:128769"/>
        <dbReference type="EC" id="1.17.7.4"/>
    </reaction>
</comment>
<comment type="similarity">
    <text evidence="5">Belongs to the IspH family.</text>
</comment>
<evidence type="ECO:0000256" key="2">
    <source>
        <dbReference type="ARBA" id="ARBA00022723"/>
    </source>
</evidence>
<dbReference type="EMBL" id="CP159373">
    <property type="protein sequence ID" value="XCN74167.1"/>
    <property type="molecule type" value="Genomic_DNA"/>
</dbReference>
<dbReference type="EC" id="1.17.7.4" evidence="5"/>
<comment type="pathway">
    <text evidence="5">Isoprenoid biosynthesis; isopentenyl diphosphate biosynthesis via DXP pathway; isopentenyl diphosphate from 1-deoxy-D-xylulose 5-phosphate: step 6/6.</text>
</comment>
<feature type="active site" description="Proton donor" evidence="5">
    <location>
        <position position="126"/>
    </location>
</feature>
<feature type="binding site" evidence="5">
    <location>
        <position position="222"/>
    </location>
    <ligand>
        <name>(2E)-4-hydroxy-3-methylbut-2-enyl diphosphate</name>
        <dbReference type="ChEBI" id="CHEBI:128753"/>
    </ligand>
</feature>
<feature type="binding site" evidence="5">
    <location>
        <position position="124"/>
    </location>
    <ligand>
        <name>isopentenyl diphosphate</name>
        <dbReference type="ChEBI" id="CHEBI:128769"/>
    </ligand>
</feature>
<keyword evidence="5 6" id="KW-0560">Oxidoreductase</keyword>
<feature type="binding site" evidence="5">
    <location>
        <position position="194"/>
    </location>
    <ligand>
        <name>[4Fe-4S] cluster</name>
        <dbReference type="ChEBI" id="CHEBI:49883"/>
    </ligand>
</feature>
<dbReference type="GO" id="GO:0051539">
    <property type="term" value="F:4 iron, 4 sulfur cluster binding"/>
    <property type="evidence" value="ECO:0007669"/>
    <property type="project" value="UniProtKB-UniRule"/>
</dbReference>
<feature type="binding site" evidence="5">
    <location>
        <position position="164"/>
    </location>
    <ligand>
        <name>(2E)-4-hydroxy-3-methylbut-2-enyl diphosphate</name>
        <dbReference type="ChEBI" id="CHEBI:128753"/>
    </ligand>
</feature>
<evidence type="ECO:0000256" key="5">
    <source>
        <dbReference type="HAMAP-Rule" id="MF_00191"/>
    </source>
</evidence>
<dbReference type="InterPro" id="IPR003451">
    <property type="entry name" value="LytB/IspH"/>
</dbReference>
<comment type="cofactor">
    <cofactor evidence="5">
        <name>[4Fe-4S] cluster</name>
        <dbReference type="ChEBI" id="CHEBI:49883"/>
    </cofactor>
    <text evidence="5">Binds 1 [4Fe-4S] cluster per subunit.</text>
</comment>
<feature type="binding site" evidence="5">
    <location>
        <position position="41"/>
    </location>
    <ligand>
        <name>isopentenyl diphosphate</name>
        <dbReference type="ChEBI" id="CHEBI:128769"/>
    </ligand>
</feature>
<dbReference type="NCBIfam" id="NF002190">
    <property type="entry name" value="PRK01045.1-4"/>
    <property type="match status" value="1"/>
</dbReference>
<feature type="binding site" evidence="5">
    <location>
        <position position="96"/>
    </location>
    <ligand>
        <name>[4Fe-4S] cluster</name>
        <dbReference type="ChEBI" id="CHEBI:49883"/>
    </ligand>
</feature>
<feature type="binding site" evidence="5">
    <location>
        <position position="222"/>
    </location>
    <ligand>
        <name>isopentenyl diphosphate</name>
        <dbReference type="ChEBI" id="CHEBI:128769"/>
    </ligand>
</feature>
<proteinExistence type="inferred from homology"/>
<dbReference type="Gene3D" id="3.40.50.11270">
    <property type="match status" value="1"/>
</dbReference>
<keyword evidence="1 5" id="KW-0004">4Fe-4S</keyword>
<feature type="binding site" evidence="5">
    <location>
        <position position="41"/>
    </location>
    <ligand>
        <name>(2E)-4-hydroxy-3-methylbut-2-enyl diphosphate</name>
        <dbReference type="ChEBI" id="CHEBI:128753"/>
    </ligand>
</feature>
<feature type="binding site" evidence="5">
    <location>
        <position position="224"/>
    </location>
    <ligand>
        <name>isopentenyl diphosphate</name>
        <dbReference type="ChEBI" id="CHEBI:128769"/>
    </ligand>
</feature>
<feature type="binding site" evidence="5">
    <location>
        <position position="223"/>
    </location>
    <ligand>
        <name>dimethylallyl diphosphate</name>
        <dbReference type="ChEBI" id="CHEBI:57623"/>
    </ligand>
</feature>
<dbReference type="GO" id="GO:0050992">
    <property type="term" value="P:dimethylallyl diphosphate biosynthetic process"/>
    <property type="evidence" value="ECO:0007669"/>
    <property type="project" value="UniProtKB-UniRule"/>
</dbReference>
<dbReference type="PANTHER" id="PTHR30426">
    <property type="entry name" value="4-HYDROXY-3-METHYLBUT-2-ENYL DIPHOSPHATE REDUCTASE"/>
    <property type="match status" value="1"/>
</dbReference>
<feature type="binding site" evidence="5">
    <location>
        <position position="124"/>
    </location>
    <ligand>
        <name>(2E)-4-hydroxy-3-methylbut-2-enyl diphosphate</name>
        <dbReference type="ChEBI" id="CHEBI:128753"/>
    </ligand>
</feature>
<feature type="binding site" evidence="5">
    <location>
        <position position="12"/>
    </location>
    <ligand>
        <name>[4Fe-4S] cluster</name>
        <dbReference type="ChEBI" id="CHEBI:49883"/>
    </ligand>
</feature>
<comment type="catalytic activity">
    <reaction evidence="5">
        <text>dimethylallyl diphosphate + 2 oxidized [2Fe-2S]-[ferredoxin] + H2O = (2E)-4-hydroxy-3-methylbut-2-enyl diphosphate + 2 reduced [2Fe-2S]-[ferredoxin] + 2 H(+)</text>
        <dbReference type="Rhea" id="RHEA:24825"/>
        <dbReference type="Rhea" id="RHEA-COMP:10000"/>
        <dbReference type="Rhea" id="RHEA-COMP:10001"/>
        <dbReference type="ChEBI" id="CHEBI:15377"/>
        <dbReference type="ChEBI" id="CHEBI:15378"/>
        <dbReference type="ChEBI" id="CHEBI:33737"/>
        <dbReference type="ChEBI" id="CHEBI:33738"/>
        <dbReference type="ChEBI" id="CHEBI:57623"/>
        <dbReference type="ChEBI" id="CHEBI:128753"/>
        <dbReference type="EC" id="1.17.7.4"/>
    </reaction>
</comment>
<feature type="binding site" evidence="5">
    <location>
        <position position="74"/>
    </location>
    <ligand>
        <name>isopentenyl diphosphate</name>
        <dbReference type="ChEBI" id="CHEBI:128769"/>
    </ligand>
</feature>
<feature type="binding site" evidence="5">
    <location>
        <position position="74"/>
    </location>
    <ligand>
        <name>dimethylallyl diphosphate</name>
        <dbReference type="ChEBI" id="CHEBI:57623"/>
    </ligand>
</feature>
<accession>A0AAU8LY67</accession>
<dbReference type="PANTHER" id="PTHR30426:SF0">
    <property type="entry name" value="4-HYDROXY-3-METHYLBUT-2-ENYL DIPHOSPHATE REDUCTASE"/>
    <property type="match status" value="1"/>
</dbReference>
<dbReference type="Pfam" id="PF02401">
    <property type="entry name" value="LYTB"/>
    <property type="match status" value="1"/>
</dbReference>
<dbReference type="HAMAP" id="MF_00191">
    <property type="entry name" value="IspH"/>
    <property type="match status" value="1"/>
</dbReference>
<dbReference type="GO" id="GO:0016114">
    <property type="term" value="P:terpenoid biosynthetic process"/>
    <property type="evidence" value="ECO:0007669"/>
    <property type="project" value="UniProtKB-UniRule"/>
</dbReference>
<protein>
    <recommendedName>
        <fullName evidence="5">4-hydroxy-3-methylbut-2-enyl diphosphate reductase</fullName>
        <shortName evidence="5">HMBPP reductase</shortName>
        <ecNumber evidence="5">1.17.7.4</ecNumber>
    </recommendedName>
</protein>
<dbReference type="GO" id="GO:0019288">
    <property type="term" value="P:isopentenyl diphosphate biosynthetic process, methylerythritol 4-phosphate pathway"/>
    <property type="evidence" value="ECO:0007669"/>
    <property type="project" value="UniProtKB-UniRule"/>
</dbReference>
<keyword evidence="4 5" id="KW-0411">Iron-sulfur</keyword>
<dbReference type="NCBIfam" id="NF002188">
    <property type="entry name" value="PRK01045.1-2"/>
    <property type="match status" value="1"/>
</dbReference>
<keyword evidence="2 5" id="KW-0479">Metal-binding</keyword>
<dbReference type="GO" id="GO:0051745">
    <property type="term" value="F:4-hydroxy-3-methylbut-2-enyl diphosphate reductase activity"/>
    <property type="evidence" value="ECO:0007669"/>
    <property type="project" value="UniProtKB-UniRule"/>
</dbReference>
<dbReference type="CDD" id="cd13944">
    <property type="entry name" value="lytB_ispH"/>
    <property type="match status" value="1"/>
</dbReference>
<evidence type="ECO:0000313" key="6">
    <source>
        <dbReference type="EMBL" id="XCN74167.1"/>
    </source>
</evidence>
<feature type="binding site" evidence="5">
    <location>
        <position position="223"/>
    </location>
    <ligand>
        <name>(2E)-4-hydroxy-3-methylbut-2-enyl diphosphate</name>
        <dbReference type="ChEBI" id="CHEBI:128753"/>
    </ligand>
</feature>
<reference evidence="6" key="2">
    <citation type="submission" date="2024-06" db="EMBL/GenBank/DDBJ databases">
        <authorList>
            <person name="Plum-Jensen L.E."/>
            <person name="Schramm A."/>
            <person name="Marshall I.P.G."/>
        </authorList>
    </citation>
    <scope>NUCLEOTIDE SEQUENCE</scope>
    <source>
        <strain evidence="6">Rat1</strain>
    </source>
</reference>
<comment type="function">
    <text evidence="5">Catalyzes the conversion of 1-hydroxy-2-methyl-2-(E)-butenyl 4-diphosphate (HMBPP) into a mixture of isopentenyl diphosphate (IPP) and dimethylallyl diphosphate (DMAPP). Acts in the terminal step of the DOXP/MEP pathway for isoprenoid precursor biosynthesis.</text>
</comment>
<evidence type="ECO:0000256" key="1">
    <source>
        <dbReference type="ARBA" id="ARBA00022485"/>
    </source>
</evidence>
<dbReference type="NCBIfam" id="TIGR00216">
    <property type="entry name" value="ispH_lytB"/>
    <property type="match status" value="1"/>
</dbReference>
<organism evidence="6">
    <name type="scientific">Candidatus Electrothrix aestuarii</name>
    <dbReference type="NCBI Taxonomy" id="3062594"/>
    <lineage>
        <taxon>Bacteria</taxon>
        <taxon>Pseudomonadati</taxon>
        <taxon>Thermodesulfobacteriota</taxon>
        <taxon>Desulfobulbia</taxon>
        <taxon>Desulfobulbales</taxon>
        <taxon>Desulfobulbaceae</taxon>
        <taxon>Candidatus Electrothrix</taxon>
    </lineage>
</organism>
<dbReference type="KEGG" id="eaj:Q3M24_05295"/>
<feature type="binding site" evidence="5">
    <location>
        <position position="266"/>
    </location>
    <ligand>
        <name>dimethylallyl diphosphate</name>
        <dbReference type="ChEBI" id="CHEBI:57623"/>
    </ligand>
</feature>
<feature type="binding site" evidence="5">
    <location>
        <position position="41"/>
    </location>
    <ligand>
        <name>dimethylallyl diphosphate</name>
        <dbReference type="ChEBI" id="CHEBI:57623"/>
    </ligand>
</feature>
<comment type="pathway">
    <text evidence="5">Isoprenoid biosynthesis; dimethylallyl diphosphate biosynthesis; dimethylallyl diphosphate from (2E)-4-hydroxy-3-methylbutenyl diphosphate: step 1/1.</text>
</comment>
<feature type="binding site" evidence="5">
    <location>
        <position position="224"/>
    </location>
    <ligand>
        <name>(2E)-4-hydroxy-3-methylbut-2-enyl diphosphate</name>
        <dbReference type="ChEBI" id="CHEBI:128753"/>
    </ligand>
</feature>
<dbReference type="Gene3D" id="3.40.1010.20">
    <property type="entry name" value="4-hydroxy-3-methylbut-2-enyl diphosphate reductase, catalytic domain"/>
    <property type="match status" value="2"/>
</dbReference>
<evidence type="ECO:0000256" key="3">
    <source>
        <dbReference type="ARBA" id="ARBA00023004"/>
    </source>
</evidence>
<name>A0AAU8LY67_9BACT</name>
<feature type="binding site" evidence="5">
    <location>
        <position position="223"/>
    </location>
    <ligand>
        <name>isopentenyl diphosphate</name>
        <dbReference type="ChEBI" id="CHEBI:128769"/>
    </ligand>
</feature>
<feature type="binding site" evidence="5">
    <location>
        <position position="266"/>
    </location>
    <ligand>
        <name>isopentenyl diphosphate</name>
        <dbReference type="ChEBI" id="CHEBI:128769"/>
    </ligand>
</feature>
<keyword evidence="3 5" id="KW-0408">Iron</keyword>
<feature type="binding site" evidence="5">
    <location>
        <position position="224"/>
    </location>
    <ligand>
        <name>dimethylallyl diphosphate</name>
        <dbReference type="ChEBI" id="CHEBI:57623"/>
    </ligand>
</feature>
<feature type="binding site" evidence="5">
    <location>
        <position position="266"/>
    </location>
    <ligand>
        <name>(2E)-4-hydroxy-3-methylbut-2-enyl diphosphate</name>
        <dbReference type="ChEBI" id="CHEBI:128753"/>
    </ligand>
</feature>